<dbReference type="EMBL" id="HBUF01105298">
    <property type="protein sequence ID" value="CAG6639066.1"/>
    <property type="molecule type" value="Transcribed_RNA"/>
</dbReference>
<feature type="chain" id="PRO_5035638934" evidence="1">
    <location>
        <begin position="25"/>
        <end position="219"/>
    </location>
</feature>
<dbReference type="EMBL" id="HBUF01636061">
    <property type="protein sequence ID" value="CAG6784112.1"/>
    <property type="molecule type" value="Transcribed_RNA"/>
</dbReference>
<dbReference type="AlphaFoldDB" id="A0A8D8QVI0"/>
<dbReference type="EMBL" id="HBUF01105299">
    <property type="protein sequence ID" value="CAG6639067.1"/>
    <property type="molecule type" value="Transcribed_RNA"/>
</dbReference>
<protein>
    <submittedName>
        <fullName evidence="2">Uncharacterized protein</fullName>
    </submittedName>
</protein>
<evidence type="ECO:0000256" key="1">
    <source>
        <dbReference type="SAM" id="SignalP"/>
    </source>
</evidence>
<name>A0A8D8QVI0_9HEMI</name>
<proteinExistence type="predicted"/>
<dbReference type="EMBL" id="HBUF01636060">
    <property type="protein sequence ID" value="CAG6784111.1"/>
    <property type="molecule type" value="Transcribed_RNA"/>
</dbReference>
<organism evidence="2">
    <name type="scientific">Cacopsylla melanoneura</name>
    <dbReference type="NCBI Taxonomy" id="428564"/>
    <lineage>
        <taxon>Eukaryota</taxon>
        <taxon>Metazoa</taxon>
        <taxon>Ecdysozoa</taxon>
        <taxon>Arthropoda</taxon>
        <taxon>Hexapoda</taxon>
        <taxon>Insecta</taxon>
        <taxon>Pterygota</taxon>
        <taxon>Neoptera</taxon>
        <taxon>Paraneoptera</taxon>
        <taxon>Hemiptera</taxon>
        <taxon>Sternorrhyncha</taxon>
        <taxon>Psylloidea</taxon>
        <taxon>Psyllidae</taxon>
        <taxon>Psyllinae</taxon>
        <taxon>Cacopsylla</taxon>
    </lineage>
</organism>
<accession>A0A8D8QVI0</accession>
<reference evidence="2" key="1">
    <citation type="submission" date="2021-05" db="EMBL/GenBank/DDBJ databases">
        <authorList>
            <person name="Alioto T."/>
            <person name="Alioto T."/>
            <person name="Gomez Garrido J."/>
        </authorList>
    </citation>
    <scope>NUCLEOTIDE SEQUENCE</scope>
</reference>
<sequence>MINTNQTPLLFVLSSVLILKTYECVDFFSSIETTTFAQNVMFNRLVRSNEDELSKTERSEQDLRQTFRSCNLLIHGMPQHKEPIQEVKWIARKLGIFGSWRSDVIGYYRINSTSSDIDNQPLVIQMKDRNTKYKWIFLYRKKRMWYEKWYLNEHLSSYNFRLLAKSKIWARENNYHCVWIKDCRIYIQANRPKKPESRNDTIYEIKSFKTLESIPSLKS</sequence>
<dbReference type="EMBL" id="HBUF01268447">
    <property type="protein sequence ID" value="CAG6684629.1"/>
    <property type="molecule type" value="Transcribed_RNA"/>
</dbReference>
<feature type="signal peptide" evidence="1">
    <location>
        <begin position="1"/>
        <end position="24"/>
    </location>
</feature>
<keyword evidence="1" id="KW-0732">Signal</keyword>
<evidence type="ECO:0000313" key="2">
    <source>
        <dbReference type="EMBL" id="CAG6639066.1"/>
    </source>
</evidence>
<dbReference type="EMBL" id="HBUF01452487">
    <property type="protein sequence ID" value="CAG6743704.1"/>
    <property type="molecule type" value="Transcribed_RNA"/>
</dbReference>
<dbReference type="EMBL" id="HBUF01636059">
    <property type="protein sequence ID" value="CAG6784110.1"/>
    <property type="molecule type" value="Transcribed_RNA"/>
</dbReference>